<evidence type="ECO:0000313" key="3">
    <source>
        <dbReference type="Proteomes" id="UP000661025"/>
    </source>
</evidence>
<accession>A0A927LC73</accession>
<dbReference type="InterPro" id="IPR006059">
    <property type="entry name" value="SBP"/>
</dbReference>
<dbReference type="Gene3D" id="3.40.190.10">
    <property type="entry name" value="Periplasmic binding protein-like II"/>
    <property type="match status" value="2"/>
</dbReference>
<dbReference type="GeneID" id="79936778"/>
<dbReference type="EMBL" id="JACYXT010000035">
    <property type="protein sequence ID" value="MBD9730010.1"/>
    <property type="molecule type" value="Genomic_DNA"/>
</dbReference>
<sequence length="441" mass="46367">MRSTTPGKRKAIVAAAAVLPLLLSACSAGSLGSSSEDGGATTIKLLVDNAPDNLNAAKQLAKDFEAKNPKTKVSVETRPGGADGDNLIKTRLQTSSMADVFTYNTGSLFQQIDPAKNLAPITQDPYAKKLDKSFLPQVTVGEETYGVPFGSALGGGVLYNKKVYDKLGLTVPTTWAQFIANSKKIKAAGIAPVIQTYQDTWTSQLLVLGDFHNVSAAEPDFAEKYTANKAKFATDANAVKGFEHLEQIHKLKLQNSDYASATLTKGLQMLATGKGAQYPMLSTVVGAIKASNPDQLDDVGFFALPGDDASTNGLTAWSPNAFYVPKTTTGDKLTAVKKFLAFAASPAGCTSQATAAMPTGPYLVEGCALPADVPTVTKDVAAYFTKDAQSPALEFLSPVKGPSLEQFCVQVGSGITSAKTGAAQYDRDVEKQAQQLGLSGW</sequence>
<dbReference type="PROSITE" id="PS51257">
    <property type="entry name" value="PROKAR_LIPOPROTEIN"/>
    <property type="match status" value="1"/>
</dbReference>
<reference evidence="2" key="1">
    <citation type="submission" date="2020-09" db="EMBL/GenBank/DDBJ databases">
        <title>Streptomyces canutascabiei sp. nov., which causes potato common scab and is distributed across the world.</title>
        <authorList>
            <person name="Nguyen H.P."/>
            <person name="Weisberg A.J."/>
            <person name="Chang J.H."/>
            <person name="Clarke C.R."/>
        </authorList>
    </citation>
    <scope>NUCLEOTIDE SEQUENCE</scope>
    <source>
        <strain evidence="2">ID-01-6.2a</strain>
    </source>
</reference>
<gene>
    <name evidence="2" type="ORF">IHE70_43980</name>
</gene>
<evidence type="ECO:0000313" key="2">
    <source>
        <dbReference type="EMBL" id="MBD9730010.1"/>
    </source>
</evidence>
<dbReference type="Pfam" id="PF01547">
    <property type="entry name" value="SBP_bac_1"/>
    <property type="match status" value="1"/>
</dbReference>
<dbReference type="SUPFAM" id="SSF53850">
    <property type="entry name" value="Periplasmic binding protein-like II"/>
    <property type="match status" value="1"/>
</dbReference>
<dbReference type="InterPro" id="IPR050490">
    <property type="entry name" value="Bact_solute-bd_prot1"/>
</dbReference>
<keyword evidence="1" id="KW-0732">Signal</keyword>
<comment type="caution">
    <text evidence="2">The sequence shown here is derived from an EMBL/GenBank/DDBJ whole genome shotgun (WGS) entry which is preliminary data.</text>
</comment>
<feature type="chain" id="PRO_5038810337" evidence="1">
    <location>
        <begin position="26"/>
        <end position="441"/>
    </location>
</feature>
<name>A0A927LC73_9ACTN</name>
<dbReference type="AlphaFoldDB" id="A0A927LC73"/>
<dbReference type="RefSeq" id="WP_086804139.1">
    <property type="nucleotide sequence ID" value="NZ_CP119182.1"/>
</dbReference>
<dbReference type="Proteomes" id="UP000661025">
    <property type="component" value="Unassembled WGS sequence"/>
</dbReference>
<proteinExistence type="predicted"/>
<dbReference type="PANTHER" id="PTHR43649">
    <property type="entry name" value="ARABINOSE-BINDING PROTEIN-RELATED"/>
    <property type="match status" value="1"/>
</dbReference>
<organism evidence="2 3">
    <name type="scientific">Streptomyces caniscabiei</name>
    <dbReference type="NCBI Taxonomy" id="2746961"/>
    <lineage>
        <taxon>Bacteria</taxon>
        <taxon>Bacillati</taxon>
        <taxon>Actinomycetota</taxon>
        <taxon>Actinomycetes</taxon>
        <taxon>Kitasatosporales</taxon>
        <taxon>Streptomycetaceae</taxon>
        <taxon>Streptomyces</taxon>
    </lineage>
</organism>
<protein>
    <submittedName>
        <fullName evidence="2">Extracellular solute-binding protein</fullName>
    </submittedName>
</protein>
<evidence type="ECO:0000256" key="1">
    <source>
        <dbReference type="SAM" id="SignalP"/>
    </source>
</evidence>
<feature type="signal peptide" evidence="1">
    <location>
        <begin position="1"/>
        <end position="25"/>
    </location>
</feature>